<gene>
    <name evidence="7" type="primary">nanE</name>
    <name evidence="8" type="ORF">NIES2119_28230</name>
</gene>
<dbReference type="GO" id="GO:0005829">
    <property type="term" value="C:cytosol"/>
    <property type="evidence" value="ECO:0007669"/>
    <property type="project" value="TreeGrafter"/>
</dbReference>
<name>A0A1U7I5V2_9CYAN</name>
<dbReference type="GO" id="GO:0019262">
    <property type="term" value="P:N-acetylneuraminate catabolic process"/>
    <property type="evidence" value="ECO:0007669"/>
    <property type="project" value="UniProtKB-UniRule"/>
</dbReference>
<dbReference type="GO" id="GO:0006053">
    <property type="term" value="P:N-acetylmannosamine catabolic process"/>
    <property type="evidence" value="ECO:0007669"/>
    <property type="project" value="TreeGrafter"/>
</dbReference>
<comment type="catalytic activity">
    <reaction evidence="1 7">
        <text>an N-acyl-D-glucosamine 6-phosphate = an N-acyl-D-mannosamine 6-phosphate</text>
        <dbReference type="Rhea" id="RHEA:23932"/>
        <dbReference type="ChEBI" id="CHEBI:57599"/>
        <dbReference type="ChEBI" id="CHEBI:57666"/>
        <dbReference type="EC" id="5.1.3.9"/>
    </reaction>
</comment>
<evidence type="ECO:0000256" key="1">
    <source>
        <dbReference type="ARBA" id="ARBA00000056"/>
    </source>
</evidence>
<evidence type="ECO:0000256" key="3">
    <source>
        <dbReference type="ARBA" id="ARBA00005081"/>
    </source>
</evidence>
<comment type="pathway">
    <text evidence="3 7">Amino-sugar metabolism; N-acetylneuraminate degradation; D-fructose 6-phosphate from N-acetylneuraminate: step 3/5.</text>
</comment>
<dbReference type="Gene3D" id="3.20.20.70">
    <property type="entry name" value="Aldolase class I"/>
    <property type="match status" value="1"/>
</dbReference>
<comment type="similarity">
    <text evidence="4 7">Belongs to the NanE family.</text>
</comment>
<dbReference type="HAMAP" id="MF_01235">
    <property type="entry name" value="ManNAc6P_epimer"/>
    <property type="match status" value="1"/>
</dbReference>
<organism evidence="8 9">
    <name type="scientific">[Phormidium ambiguum] IAM M-71</name>
    <dbReference type="NCBI Taxonomy" id="454136"/>
    <lineage>
        <taxon>Bacteria</taxon>
        <taxon>Bacillati</taxon>
        <taxon>Cyanobacteriota</taxon>
        <taxon>Cyanophyceae</taxon>
        <taxon>Oscillatoriophycideae</taxon>
        <taxon>Aerosakkonematales</taxon>
        <taxon>Aerosakkonemataceae</taxon>
        <taxon>Floridanema</taxon>
    </lineage>
</organism>
<evidence type="ECO:0000256" key="5">
    <source>
        <dbReference type="ARBA" id="ARBA00023235"/>
    </source>
</evidence>
<keyword evidence="5 7" id="KW-0413">Isomerase</keyword>
<dbReference type="RefSeq" id="WP_073596824.1">
    <property type="nucleotide sequence ID" value="NZ_MRCE01000048.1"/>
</dbReference>
<dbReference type="InterPro" id="IPR007260">
    <property type="entry name" value="NanE"/>
</dbReference>
<protein>
    <recommendedName>
        <fullName evidence="7">Putative N-acetylmannosamine-6-phosphate 2-epimerase</fullName>
        <ecNumber evidence="7">5.1.3.9</ecNumber>
    </recommendedName>
    <alternativeName>
        <fullName evidence="7">ManNAc-6-P epimerase</fullName>
    </alternativeName>
</protein>
<dbReference type="Pfam" id="PF04131">
    <property type="entry name" value="NanE"/>
    <property type="match status" value="1"/>
</dbReference>
<dbReference type="CDD" id="cd04729">
    <property type="entry name" value="NanE"/>
    <property type="match status" value="1"/>
</dbReference>
<dbReference type="Proteomes" id="UP000185860">
    <property type="component" value="Unassembled WGS sequence"/>
</dbReference>
<dbReference type="GO" id="GO:0005975">
    <property type="term" value="P:carbohydrate metabolic process"/>
    <property type="evidence" value="ECO:0007669"/>
    <property type="project" value="UniProtKB-UniRule"/>
</dbReference>
<dbReference type="GO" id="GO:0047465">
    <property type="term" value="F:N-acylglucosamine-6-phosphate 2-epimerase activity"/>
    <property type="evidence" value="ECO:0007669"/>
    <property type="project" value="UniProtKB-EC"/>
</dbReference>
<comment type="caution">
    <text evidence="8">The sequence shown here is derived from an EMBL/GenBank/DDBJ whole genome shotgun (WGS) entry which is preliminary data.</text>
</comment>
<keyword evidence="6 7" id="KW-0119">Carbohydrate metabolism</keyword>
<evidence type="ECO:0000256" key="7">
    <source>
        <dbReference type="HAMAP-Rule" id="MF_01235"/>
    </source>
</evidence>
<dbReference type="EC" id="5.1.3.9" evidence="7"/>
<dbReference type="UniPathway" id="UPA00629">
    <property type="reaction ID" value="UER00682"/>
</dbReference>
<sequence length="225" mass="23931">MNKNSLQSLNQTLIVSCQAPVESPLHDPYVIAAIAKAAILNGASAVRIDTPAHITAVRQQISAPIIGLWKQQIPGYEVYITPQFSHAEAIAKAGADIIAIDATLRERPNQEQLTTIISRIHQELGKLVMADIDTIEAAIAATNAGADIVGTTLYGYTKETKHLSPPGFQLLAEMVEKLQVPVICEGGISSPTMAQQALEIGAFAVVVGTDITGIDAKLKQYLVAI</sequence>
<dbReference type="InterPro" id="IPR011060">
    <property type="entry name" value="RibuloseP-bd_barrel"/>
</dbReference>
<dbReference type="OrthoDB" id="9781704at2"/>
<comment type="function">
    <text evidence="2 7">Converts N-acetylmannosamine-6-phosphate (ManNAc-6-P) to N-acetylglucosamine-6-phosphate (GlcNAc-6-P).</text>
</comment>
<proteinExistence type="inferred from homology"/>
<accession>A0A1U7I5V2</accession>
<dbReference type="PANTHER" id="PTHR36204:SF1">
    <property type="entry name" value="N-ACETYLMANNOSAMINE-6-PHOSPHATE 2-EPIMERASE-RELATED"/>
    <property type="match status" value="1"/>
</dbReference>
<dbReference type="NCBIfam" id="NF002231">
    <property type="entry name" value="PRK01130.1"/>
    <property type="match status" value="1"/>
</dbReference>
<evidence type="ECO:0000313" key="9">
    <source>
        <dbReference type="Proteomes" id="UP000185860"/>
    </source>
</evidence>
<dbReference type="PANTHER" id="PTHR36204">
    <property type="entry name" value="N-ACETYLMANNOSAMINE-6-PHOSPHATE 2-EPIMERASE-RELATED"/>
    <property type="match status" value="1"/>
</dbReference>
<evidence type="ECO:0000256" key="6">
    <source>
        <dbReference type="ARBA" id="ARBA00023277"/>
    </source>
</evidence>
<dbReference type="SUPFAM" id="SSF51366">
    <property type="entry name" value="Ribulose-phoshate binding barrel"/>
    <property type="match status" value="1"/>
</dbReference>
<dbReference type="EMBL" id="MRCE01000048">
    <property type="protein sequence ID" value="OKH31619.1"/>
    <property type="molecule type" value="Genomic_DNA"/>
</dbReference>
<dbReference type="STRING" id="454136.NIES2119_28230"/>
<reference evidence="8 9" key="1">
    <citation type="submission" date="2016-11" db="EMBL/GenBank/DDBJ databases">
        <title>Draft Genome Sequences of Nine Cyanobacterial Strains from Diverse Habitats.</title>
        <authorList>
            <person name="Zhu T."/>
            <person name="Hou S."/>
            <person name="Lu X."/>
            <person name="Hess W.R."/>
        </authorList>
    </citation>
    <scope>NUCLEOTIDE SEQUENCE [LARGE SCALE GENOMIC DNA]</scope>
    <source>
        <strain evidence="8 9">IAM M-71</strain>
    </source>
</reference>
<evidence type="ECO:0000313" key="8">
    <source>
        <dbReference type="EMBL" id="OKH31619.1"/>
    </source>
</evidence>
<evidence type="ECO:0000256" key="4">
    <source>
        <dbReference type="ARBA" id="ARBA00007439"/>
    </source>
</evidence>
<dbReference type="AlphaFoldDB" id="A0A1U7I5V2"/>
<evidence type="ECO:0000256" key="2">
    <source>
        <dbReference type="ARBA" id="ARBA00002147"/>
    </source>
</evidence>
<dbReference type="PROSITE" id="PS51257">
    <property type="entry name" value="PROKAR_LIPOPROTEIN"/>
    <property type="match status" value="1"/>
</dbReference>
<dbReference type="InterPro" id="IPR013785">
    <property type="entry name" value="Aldolase_TIM"/>
</dbReference>